<sequence length="240" mass="26203">MSPAPLVHLAYPWRGASERLIRIGDGGPAILFIAPLFEEANRIRHFMIEAMRGVAAKGYACFLPDLPGTLESATPLETLDWDNWTGAIGAVVAAIGKPRLTASFRTGCLLDGWAQSDARWRLAPQDGASVMRELIRIRMAANRENSIVTTMAEIDAEAMDGVFEVAGYRLSPKLTRGLKAAQVEPSGTVRLVRLESDIQPADLTITAQPLWRRSEPDHDPVFCQSVIDDISYWASLCAAG</sequence>
<dbReference type="Proteomes" id="UP000549617">
    <property type="component" value="Unassembled WGS sequence"/>
</dbReference>
<dbReference type="InterPro" id="IPR029058">
    <property type="entry name" value="AB_hydrolase_fold"/>
</dbReference>
<keyword evidence="2" id="KW-1185">Reference proteome</keyword>
<reference evidence="1 2" key="1">
    <citation type="submission" date="2020-08" db="EMBL/GenBank/DDBJ databases">
        <title>Genomic Encyclopedia of Type Strains, Phase IV (KMG-IV): sequencing the most valuable type-strain genomes for metagenomic binning, comparative biology and taxonomic classification.</title>
        <authorList>
            <person name="Goeker M."/>
        </authorList>
    </citation>
    <scope>NUCLEOTIDE SEQUENCE [LARGE SCALE GENOMIC DNA]</scope>
    <source>
        <strain evidence="1 2">DSM 25079</strain>
    </source>
</reference>
<dbReference type="Gene3D" id="3.40.50.1820">
    <property type="entry name" value="alpha/beta hydrolase"/>
    <property type="match status" value="1"/>
</dbReference>
<evidence type="ECO:0000313" key="2">
    <source>
        <dbReference type="Proteomes" id="UP000549617"/>
    </source>
</evidence>
<accession>A0A7W9AKW4</accession>
<name>A0A7W9AKW4_9SPHN</name>
<gene>
    <name evidence="1" type="ORF">FHS49_003431</name>
</gene>
<protein>
    <submittedName>
        <fullName evidence="1">Uncharacterized protein</fullName>
    </submittedName>
</protein>
<dbReference type="SUPFAM" id="SSF53474">
    <property type="entry name" value="alpha/beta-Hydrolases"/>
    <property type="match status" value="1"/>
</dbReference>
<proteinExistence type="predicted"/>
<dbReference type="AlphaFoldDB" id="A0A7W9AKW4"/>
<comment type="caution">
    <text evidence="1">The sequence shown here is derived from an EMBL/GenBank/DDBJ whole genome shotgun (WGS) entry which is preliminary data.</text>
</comment>
<dbReference type="RefSeq" id="WP_184020828.1">
    <property type="nucleotide sequence ID" value="NZ_JACIJC010000005.1"/>
</dbReference>
<organism evidence="1 2">
    <name type="scientific">Sphingobium boeckii</name>
    <dbReference type="NCBI Taxonomy" id="1082345"/>
    <lineage>
        <taxon>Bacteria</taxon>
        <taxon>Pseudomonadati</taxon>
        <taxon>Pseudomonadota</taxon>
        <taxon>Alphaproteobacteria</taxon>
        <taxon>Sphingomonadales</taxon>
        <taxon>Sphingomonadaceae</taxon>
        <taxon>Sphingobium</taxon>
    </lineage>
</organism>
<evidence type="ECO:0000313" key="1">
    <source>
        <dbReference type="EMBL" id="MBB5687403.1"/>
    </source>
</evidence>
<dbReference type="EMBL" id="JACIJC010000005">
    <property type="protein sequence ID" value="MBB5687403.1"/>
    <property type="molecule type" value="Genomic_DNA"/>
</dbReference>